<dbReference type="Gene3D" id="3.40.50.300">
    <property type="entry name" value="P-loop containing nucleotide triphosphate hydrolases"/>
    <property type="match status" value="2"/>
</dbReference>
<dbReference type="GO" id="GO:0003676">
    <property type="term" value="F:nucleic acid binding"/>
    <property type="evidence" value="ECO:0007669"/>
    <property type="project" value="InterPro"/>
</dbReference>
<dbReference type="Proteomes" id="UP000292957">
    <property type="component" value="Unassembled WGS sequence"/>
</dbReference>
<dbReference type="GO" id="GO:0016787">
    <property type="term" value="F:hydrolase activity"/>
    <property type="evidence" value="ECO:0007669"/>
    <property type="project" value="UniProtKB-KW"/>
</dbReference>
<evidence type="ECO:0000256" key="2">
    <source>
        <dbReference type="ARBA" id="ARBA00022741"/>
    </source>
</evidence>
<dbReference type="InterPro" id="IPR011545">
    <property type="entry name" value="DEAD/DEAH_box_helicase_dom"/>
</dbReference>
<organism evidence="8">
    <name type="scientific">Dichomitus squalens</name>
    <dbReference type="NCBI Taxonomy" id="114155"/>
    <lineage>
        <taxon>Eukaryota</taxon>
        <taxon>Fungi</taxon>
        <taxon>Dikarya</taxon>
        <taxon>Basidiomycota</taxon>
        <taxon>Agaricomycotina</taxon>
        <taxon>Agaricomycetes</taxon>
        <taxon>Polyporales</taxon>
        <taxon>Polyporaceae</taxon>
        <taxon>Dichomitus</taxon>
    </lineage>
</organism>
<feature type="domain" description="Helicase C-terminal" evidence="7">
    <location>
        <begin position="134"/>
        <end position="285"/>
    </location>
</feature>
<comment type="similarity">
    <text evidence="1">Belongs to the helicase family. RecQ subfamily.</text>
</comment>
<evidence type="ECO:0000259" key="6">
    <source>
        <dbReference type="PROSITE" id="PS51192"/>
    </source>
</evidence>
<protein>
    <recommendedName>
        <fullName evidence="5">DNA 3'-5' helicase</fullName>
        <ecNumber evidence="5">5.6.2.4</ecNumber>
    </recommendedName>
</protein>
<dbReference type="AlphaFoldDB" id="A0A4Q9M723"/>
<dbReference type="Pfam" id="PF00270">
    <property type="entry name" value="DEAD"/>
    <property type="match status" value="1"/>
</dbReference>
<dbReference type="GO" id="GO:0043138">
    <property type="term" value="F:3'-5' DNA helicase activity"/>
    <property type="evidence" value="ECO:0007669"/>
    <property type="project" value="UniProtKB-EC"/>
</dbReference>
<proteinExistence type="inferred from homology"/>
<evidence type="ECO:0000259" key="7">
    <source>
        <dbReference type="PROSITE" id="PS51194"/>
    </source>
</evidence>
<dbReference type="EC" id="5.6.2.4" evidence="5"/>
<dbReference type="InterPro" id="IPR027417">
    <property type="entry name" value="P-loop_NTPase"/>
</dbReference>
<dbReference type="OrthoDB" id="2507344at2759"/>
<dbReference type="PROSITE" id="PS51192">
    <property type="entry name" value="HELICASE_ATP_BIND_1"/>
    <property type="match status" value="1"/>
</dbReference>
<dbReference type="InterPro" id="IPR001650">
    <property type="entry name" value="Helicase_C-like"/>
</dbReference>
<keyword evidence="8" id="KW-0378">Hydrolase</keyword>
<sequence>MNIPFEVFSRDNPTITGQTPIILASLDATVRSYWRRAVAELRSDFQLNRLVVDEAHLLLTESTYRDVMNHVKELREHRVQMVLLSATIAPSSISDLRSQANLAKGLLTDIIRASSNRPELCFQTPVPYESFAEGLDKITNRITSKVNSYKNSPHLRALVFVQRLAHGTRLARELGCDFYRGSSDDTISDAQREAMTQRWLSGHHPVMVATDAFGPGNDYPHVQDVFLVGSPRGVVDFLQMAGRGGRDGNRASIVVFSLGDTVPIPSAADRHVGRAELEPLIKNPYLRCWRSVFCKFLDGVEHRCILNPYDWLCPSCMKHAPADYTYPAAWMGPDGKLQKAKTLSPNLIPVEPVLSPVLVAKGRARAPSFLSLSSTTPVNTFSGATLSAGTAFDGPMQVSKKAREVVDMEDKEEVDRMWRAIRVFEGRCSVCQLLRPEQRAEKHAVMHCPVMVELLKQTNGKKHRSGDYLDWRSKIQYVKGTYVCYKCHIPFFHDRVHRAKVGKDKGCLKEHDDMVAPLVWAMYMDDGLRKWLEGRIGMRWGDDLEYRQWKMVIVDM</sequence>
<feature type="domain" description="Helicase ATP-binding" evidence="6">
    <location>
        <begin position="1"/>
        <end position="106"/>
    </location>
</feature>
<evidence type="ECO:0000256" key="3">
    <source>
        <dbReference type="ARBA" id="ARBA00022840"/>
    </source>
</evidence>
<dbReference type="GO" id="GO:0005694">
    <property type="term" value="C:chromosome"/>
    <property type="evidence" value="ECO:0007669"/>
    <property type="project" value="TreeGrafter"/>
</dbReference>
<dbReference type="PANTHER" id="PTHR13710:SF145">
    <property type="entry name" value="ATP-DEPENDENT DNA HELICASE"/>
    <property type="match status" value="1"/>
</dbReference>
<evidence type="ECO:0000256" key="1">
    <source>
        <dbReference type="ARBA" id="ARBA00005446"/>
    </source>
</evidence>
<dbReference type="PANTHER" id="PTHR13710">
    <property type="entry name" value="DNA HELICASE RECQ FAMILY MEMBER"/>
    <property type="match status" value="1"/>
</dbReference>
<dbReference type="SMART" id="SM00490">
    <property type="entry name" value="HELICc"/>
    <property type="match status" value="1"/>
</dbReference>
<reference evidence="8" key="1">
    <citation type="submission" date="2019-01" db="EMBL/GenBank/DDBJ databases">
        <title>Draft genome sequences of three monokaryotic isolates of the white-rot basidiomycete fungus Dichomitus squalens.</title>
        <authorList>
            <consortium name="DOE Joint Genome Institute"/>
            <person name="Lopez S.C."/>
            <person name="Andreopoulos B."/>
            <person name="Pangilinan J."/>
            <person name="Lipzen A."/>
            <person name="Riley R."/>
            <person name="Ahrendt S."/>
            <person name="Ng V."/>
            <person name="Barry K."/>
            <person name="Daum C."/>
            <person name="Grigoriev I.V."/>
            <person name="Hilden K.S."/>
            <person name="Makela M.R."/>
            <person name="de Vries R.P."/>
        </authorList>
    </citation>
    <scope>NUCLEOTIDE SEQUENCE [LARGE SCALE GENOMIC DNA]</scope>
    <source>
        <strain evidence="8">OM18370.1</strain>
    </source>
</reference>
<evidence type="ECO:0000313" key="8">
    <source>
        <dbReference type="EMBL" id="TBU22775.1"/>
    </source>
</evidence>
<dbReference type="Pfam" id="PF00271">
    <property type="entry name" value="Helicase_C"/>
    <property type="match status" value="1"/>
</dbReference>
<keyword evidence="2" id="KW-0547">Nucleotide-binding</keyword>
<dbReference type="GO" id="GO:0005524">
    <property type="term" value="F:ATP binding"/>
    <property type="evidence" value="ECO:0007669"/>
    <property type="project" value="UniProtKB-KW"/>
</dbReference>
<evidence type="ECO:0000256" key="4">
    <source>
        <dbReference type="ARBA" id="ARBA00034617"/>
    </source>
</evidence>
<accession>A0A4Q9M723</accession>
<dbReference type="EMBL" id="ML143527">
    <property type="protein sequence ID" value="TBU22775.1"/>
    <property type="molecule type" value="Genomic_DNA"/>
</dbReference>
<name>A0A4Q9M723_9APHY</name>
<dbReference type="GO" id="GO:0005634">
    <property type="term" value="C:nucleus"/>
    <property type="evidence" value="ECO:0007669"/>
    <property type="project" value="TreeGrafter"/>
</dbReference>
<dbReference type="SUPFAM" id="SSF52540">
    <property type="entry name" value="P-loop containing nucleoside triphosphate hydrolases"/>
    <property type="match status" value="1"/>
</dbReference>
<evidence type="ECO:0000256" key="5">
    <source>
        <dbReference type="ARBA" id="ARBA00034808"/>
    </source>
</evidence>
<gene>
    <name evidence="8" type="ORF">BD311DRAFT_675305</name>
</gene>
<dbReference type="PROSITE" id="PS51194">
    <property type="entry name" value="HELICASE_CTER"/>
    <property type="match status" value="1"/>
</dbReference>
<comment type="catalytic activity">
    <reaction evidence="4">
        <text>Couples ATP hydrolysis with the unwinding of duplex DNA by translocating in the 3'-5' direction.</text>
        <dbReference type="EC" id="5.6.2.4"/>
    </reaction>
</comment>
<dbReference type="InterPro" id="IPR014001">
    <property type="entry name" value="Helicase_ATP-bd"/>
</dbReference>
<keyword evidence="3" id="KW-0067">ATP-binding</keyword>